<evidence type="ECO:0000313" key="2">
    <source>
        <dbReference type="EMBL" id="KAF2003859.1"/>
    </source>
</evidence>
<reference evidence="2" key="1">
    <citation type="journal article" date="2020" name="Stud. Mycol.">
        <title>101 Dothideomycetes genomes: a test case for predicting lifestyles and emergence of pathogens.</title>
        <authorList>
            <person name="Haridas S."/>
            <person name="Albert R."/>
            <person name="Binder M."/>
            <person name="Bloem J."/>
            <person name="Labutti K."/>
            <person name="Salamov A."/>
            <person name="Andreopoulos B."/>
            <person name="Baker S."/>
            <person name="Barry K."/>
            <person name="Bills G."/>
            <person name="Bluhm B."/>
            <person name="Cannon C."/>
            <person name="Castanera R."/>
            <person name="Culley D."/>
            <person name="Daum C."/>
            <person name="Ezra D."/>
            <person name="Gonzalez J."/>
            <person name="Henrissat B."/>
            <person name="Kuo A."/>
            <person name="Liang C."/>
            <person name="Lipzen A."/>
            <person name="Lutzoni F."/>
            <person name="Magnuson J."/>
            <person name="Mondo S."/>
            <person name="Nolan M."/>
            <person name="Ohm R."/>
            <person name="Pangilinan J."/>
            <person name="Park H.-J."/>
            <person name="Ramirez L."/>
            <person name="Alfaro M."/>
            <person name="Sun H."/>
            <person name="Tritt A."/>
            <person name="Yoshinaga Y."/>
            <person name="Zwiers L.-H."/>
            <person name="Turgeon B."/>
            <person name="Goodwin S."/>
            <person name="Spatafora J."/>
            <person name="Crous P."/>
            <person name="Grigoriev I."/>
        </authorList>
    </citation>
    <scope>NUCLEOTIDE SEQUENCE</scope>
    <source>
        <strain evidence="2">CBS 123094</strain>
    </source>
</reference>
<feature type="non-terminal residue" evidence="2">
    <location>
        <position position="1"/>
    </location>
</feature>
<evidence type="ECO:0000256" key="1">
    <source>
        <dbReference type="SAM" id="Phobius"/>
    </source>
</evidence>
<feature type="transmembrane region" description="Helical" evidence="1">
    <location>
        <begin position="6"/>
        <end position="26"/>
    </location>
</feature>
<keyword evidence="1" id="KW-0812">Transmembrane</keyword>
<keyword evidence="3" id="KW-1185">Reference proteome</keyword>
<dbReference type="AlphaFoldDB" id="A0A6A5WSV7"/>
<dbReference type="OrthoDB" id="4494341at2759"/>
<organism evidence="2 3">
    <name type="scientific">Amniculicola lignicola CBS 123094</name>
    <dbReference type="NCBI Taxonomy" id="1392246"/>
    <lineage>
        <taxon>Eukaryota</taxon>
        <taxon>Fungi</taxon>
        <taxon>Dikarya</taxon>
        <taxon>Ascomycota</taxon>
        <taxon>Pezizomycotina</taxon>
        <taxon>Dothideomycetes</taxon>
        <taxon>Pleosporomycetidae</taxon>
        <taxon>Pleosporales</taxon>
        <taxon>Amniculicolaceae</taxon>
        <taxon>Amniculicola</taxon>
    </lineage>
</organism>
<name>A0A6A5WSV7_9PLEO</name>
<gene>
    <name evidence="2" type="ORF">P154DRAFT_428122</name>
</gene>
<dbReference type="EMBL" id="ML977570">
    <property type="protein sequence ID" value="KAF2003859.1"/>
    <property type="molecule type" value="Genomic_DNA"/>
</dbReference>
<evidence type="ECO:0000313" key="3">
    <source>
        <dbReference type="Proteomes" id="UP000799779"/>
    </source>
</evidence>
<dbReference type="Proteomes" id="UP000799779">
    <property type="component" value="Unassembled WGS sequence"/>
</dbReference>
<proteinExistence type="predicted"/>
<keyword evidence="1" id="KW-1133">Transmembrane helix</keyword>
<accession>A0A6A5WSV7</accession>
<feature type="transmembrane region" description="Helical" evidence="1">
    <location>
        <begin position="31"/>
        <end position="52"/>
    </location>
</feature>
<sequence length="53" mass="5992">LTLINIILLFSGVHLSFLVDLLGILLDKFRLVYKLAAIIVSFLVIFYIVTILT</sequence>
<protein>
    <submittedName>
        <fullName evidence="2">Uncharacterized protein</fullName>
    </submittedName>
</protein>
<keyword evidence="1" id="KW-0472">Membrane</keyword>